<evidence type="ECO:0000313" key="3">
    <source>
        <dbReference type="Proteomes" id="UP001596023"/>
    </source>
</evidence>
<evidence type="ECO:0000256" key="1">
    <source>
        <dbReference type="SAM" id="Phobius"/>
    </source>
</evidence>
<keyword evidence="3" id="KW-1185">Reference proteome</keyword>
<name>A0ABV9L2L1_9BACT</name>
<keyword evidence="1" id="KW-0812">Transmembrane</keyword>
<accession>A0ABV9L2L1</accession>
<keyword evidence="1" id="KW-0472">Membrane</keyword>
<protein>
    <submittedName>
        <fullName evidence="2">Uncharacterized protein</fullName>
    </submittedName>
</protein>
<dbReference type="EMBL" id="JBHSGN010000121">
    <property type="protein sequence ID" value="MFC4676051.1"/>
    <property type="molecule type" value="Genomic_DNA"/>
</dbReference>
<sequence length="49" mass="5703">MPVREYVYYISILSKFRIFIYGMMMLEENGFRPDGSLNPGVVVVVDNEL</sequence>
<feature type="transmembrane region" description="Helical" evidence="1">
    <location>
        <begin position="6"/>
        <end position="26"/>
    </location>
</feature>
<organism evidence="2 3">
    <name type="scientific">Dysgonomonas termitidis</name>
    <dbReference type="NCBI Taxonomy" id="1516126"/>
    <lineage>
        <taxon>Bacteria</taxon>
        <taxon>Pseudomonadati</taxon>
        <taxon>Bacteroidota</taxon>
        <taxon>Bacteroidia</taxon>
        <taxon>Bacteroidales</taxon>
        <taxon>Dysgonomonadaceae</taxon>
        <taxon>Dysgonomonas</taxon>
    </lineage>
</organism>
<comment type="caution">
    <text evidence="2">The sequence shown here is derived from an EMBL/GenBank/DDBJ whole genome shotgun (WGS) entry which is preliminary data.</text>
</comment>
<evidence type="ECO:0000313" key="2">
    <source>
        <dbReference type="EMBL" id="MFC4676051.1"/>
    </source>
</evidence>
<proteinExistence type="predicted"/>
<dbReference type="Proteomes" id="UP001596023">
    <property type="component" value="Unassembled WGS sequence"/>
</dbReference>
<dbReference type="RefSeq" id="WP_379999883.1">
    <property type="nucleotide sequence ID" value="NZ_JBHSGN010000121.1"/>
</dbReference>
<gene>
    <name evidence="2" type="ORF">ACFO6W_20405</name>
</gene>
<keyword evidence="1" id="KW-1133">Transmembrane helix</keyword>
<reference evidence="3" key="1">
    <citation type="journal article" date="2019" name="Int. J. Syst. Evol. Microbiol.">
        <title>The Global Catalogue of Microorganisms (GCM) 10K type strain sequencing project: providing services to taxonomists for standard genome sequencing and annotation.</title>
        <authorList>
            <consortium name="The Broad Institute Genomics Platform"/>
            <consortium name="The Broad Institute Genome Sequencing Center for Infectious Disease"/>
            <person name="Wu L."/>
            <person name="Ma J."/>
        </authorList>
    </citation>
    <scope>NUCLEOTIDE SEQUENCE [LARGE SCALE GENOMIC DNA]</scope>
    <source>
        <strain evidence="3">CCUG 66188</strain>
    </source>
</reference>